<reference evidence="2 3" key="1">
    <citation type="submission" date="2016-03" db="EMBL/GenBank/DDBJ databases">
        <title>Borrelia hermsii Genome sequencing and assembly.</title>
        <authorList>
            <person name="Bontemps-Gallo S."/>
            <person name="Stewart S."/>
        </authorList>
    </citation>
    <scope>NUCLEOTIDE SEQUENCE [LARGE SCALE GENOMIC DNA]</scope>
    <source>
        <strain evidence="2 3">DAH-2E7</strain>
        <plasmid evidence="3">lp200 sequence</plasmid>
    </source>
</reference>
<evidence type="ECO:0000313" key="2">
    <source>
        <dbReference type="EMBL" id="AMR75906.1"/>
    </source>
</evidence>
<accession>A0AAN0X6A7</accession>
<proteinExistence type="predicted"/>
<evidence type="ECO:0000256" key="1">
    <source>
        <dbReference type="SAM" id="Coils"/>
    </source>
</evidence>
<feature type="coiled-coil region" evidence="1">
    <location>
        <begin position="51"/>
        <end position="82"/>
    </location>
</feature>
<keyword evidence="2" id="KW-0614">Plasmid</keyword>
<organism evidence="2 3">
    <name type="scientific">Borrelia hermsii</name>
    <dbReference type="NCBI Taxonomy" id="140"/>
    <lineage>
        <taxon>Bacteria</taxon>
        <taxon>Pseudomonadati</taxon>
        <taxon>Spirochaetota</taxon>
        <taxon>Spirochaetia</taxon>
        <taxon>Spirochaetales</taxon>
        <taxon>Borreliaceae</taxon>
        <taxon>Borrelia</taxon>
    </lineage>
</organism>
<name>A0AAN0X6A7_BORHE</name>
<dbReference type="AlphaFoldDB" id="A0AAN0X6A7"/>
<keyword evidence="1" id="KW-0175">Coiled coil</keyword>
<evidence type="ECO:0000313" key="3">
    <source>
        <dbReference type="Proteomes" id="UP000075229"/>
    </source>
</evidence>
<protein>
    <submittedName>
        <fullName evidence="2">Uncharacterized protein</fullName>
    </submittedName>
</protein>
<sequence>MSINKRKQIEQGNDLTSGIVKTQVLPCAEGTLIIPPAELSKDEQIERDRVYEQLKQSVTRYRAQIVNEMRKFKANINEINKKIKKNGGKTVIDDKGTELEALSMPRFKEVSVKFLNPALVQNIYSSLGHDVQVINHLGRIIGSLNLSEAPQAKDTKSKGPQAQLLDISYNILFALSSITNLAIQVTNEYLDGPRLTDLARSKSTQNLVELHDHIDEFMQTRAQFIEKIKNEILRVKIRAGHAEGMLEVLQKIMGPKTDIVLAFEFTKQKAAIIQCSVNNLLSVL</sequence>
<dbReference type="Proteomes" id="UP000075229">
    <property type="component" value="Plasmid lp200"/>
</dbReference>
<gene>
    <name evidence="2" type="ORF">A0V01_04650</name>
</gene>
<dbReference type="EMBL" id="CP014809">
    <property type="protein sequence ID" value="AMR75906.1"/>
    <property type="molecule type" value="Genomic_DNA"/>
</dbReference>
<geneLocation type="plasmid" evidence="3">
    <name>lp200 sequence</name>
</geneLocation>